<organism evidence="2 3">
    <name type="scientific">Winogradskyella litoriviva</name>
    <dbReference type="NCBI Taxonomy" id="1220182"/>
    <lineage>
        <taxon>Bacteria</taxon>
        <taxon>Pseudomonadati</taxon>
        <taxon>Bacteroidota</taxon>
        <taxon>Flavobacteriia</taxon>
        <taxon>Flavobacteriales</taxon>
        <taxon>Flavobacteriaceae</taxon>
        <taxon>Winogradskyella</taxon>
    </lineage>
</organism>
<dbReference type="CDD" id="cd00761">
    <property type="entry name" value="Glyco_tranf_GTA_type"/>
    <property type="match status" value="1"/>
</dbReference>
<dbReference type="EMBL" id="JABRWQ010000001">
    <property type="protein sequence ID" value="NRD22151.1"/>
    <property type="molecule type" value="Genomic_DNA"/>
</dbReference>
<evidence type="ECO:0000313" key="3">
    <source>
        <dbReference type="Proteomes" id="UP000805085"/>
    </source>
</evidence>
<protein>
    <submittedName>
        <fullName evidence="2">Glycosyltransferase family 2 protein</fullName>
    </submittedName>
</protein>
<feature type="domain" description="Glycosyltransferase 2-like" evidence="1">
    <location>
        <begin position="6"/>
        <end position="150"/>
    </location>
</feature>
<dbReference type="PANTHER" id="PTHR22916:SF3">
    <property type="entry name" value="UDP-GLCNAC:BETAGAL BETA-1,3-N-ACETYLGLUCOSAMINYLTRANSFERASE-LIKE PROTEIN 1"/>
    <property type="match status" value="1"/>
</dbReference>
<dbReference type="Proteomes" id="UP000805085">
    <property type="component" value="Unassembled WGS sequence"/>
</dbReference>
<name>A0ABX2E319_9FLAO</name>
<dbReference type="Pfam" id="PF00535">
    <property type="entry name" value="Glycos_transf_2"/>
    <property type="match status" value="1"/>
</dbReference>
<dbReference type="Gene3D" id="3.90.550.10">
    <property type="entry name" value="Spore Coat Polysaccharide Biosynthesis Protein SpsA, Chain A"/>
    <property type="match status" value="1"/>
</dbReference>
<evidence type="ECO:0000259" key="1">
    <source>
        <dbReference type="Pfam" id="PF00535"/>
    </source>
</evidence>
<dbReference type="InterPro" id="IPR001173">
    <property type="entry name" value="Glyco_trans_2-like"/>
</dbReference>
<gene>
    <name evidence="2" type="ORF">HNV10_02790</name>
</gene>
<dbReference type="RefSeq" id="WP_173299797.1">
    <property type="nucleotide sequence ID" value="NZ_JABRWQ010000001.1"/>
</dbReference>
<proteinExistence type="predicted"/>
<dbReference type="PANTHER" id="PTHR22916">
    <property type="entry name" value="GLYCOSYLTRANSFERASE"/>
    <property type="match status" value="1"/>
</dbReference>
<comment type="caution">
    <text evidence="2">The sequence shown here is derived from an EMBL/GenBank/DDBJ whole genome shotgun (WGS) entry which is preliminary data.</text>
</comment>
<dbReference type="SUPFAM" id="SSF53448">
    <property type="entry name" value="Nucleotide-diphospho-sugar transferases"/>
    <property type="match status" value="1"/>
</dbReference>
<evidence type="ECO:0000313" key="2">
    <source>
        <dbReference type="EMBL" id="NRD22151.1"/>
    </source>
</evidence>
<keyword evidence="3" id="KW-1185">Reference proteome</keyword>
<reference evidence="2 3" key="1">
    <citation type="journal article" date="2015" name="Int. J. Syst. Evol. Microbiol.">
        <title>Winogradskyella litoriviva sp. nov., isolated from coastal seawater.</title>
        <authorList>
            <person name="Nedashkovskaya O.I."/>
            <person name="Kukhlevskiy A.D."/>
            <person name="Zhukova N.V."/>
            <person name="Kim S.J."/>
            <person name="Rhee S.K."/>
            <person name="Mikhailov V.V."/>
        </authorList>
    </citation>
    <scope>NUCLEOTIDE SEQUENCE [LARGE SCALE GENOMIC DNA]</scope>
    <source>
        <strain evidence="2 3">KMM6491</strain>
    </source>
</reference>
<accession>A0ABX2E319</accession>
<sequence length="257" mass="29609">MQPLVSIITPIYNNANVIIETITSVINQTYTNWELLLIDDASSDDIMVVIKPFTESDSRVKLFQHNQNKGAAEARNLGTKVATGNYIAFLDADDLWKENKLELQVRQLTNNITDVSFGTYEWIDAKSKPLNKRVVALKELSYNKLLKANYIGNLTGIYNCEKLGKIYTKDLKKRQDWLLWLEALKRSDKPAISIQETIAYYRIAEGSLSSNKTNLIKHNFNVYYKGLGYSYFKSSLYLIQFLFEHLFIKTRLIKSIV</sequence>
<dbReference type="InterPro" id="IPR029044">
    <property type="entry name" value="Nucleotide-diphossugar_trans"/>
</dbReference>